<dbReference type="GO" id="GO:0035516">
    <property type="term" value="F:broad specificity oxidative DNA demethylase activity"/>
    <property type="evidence" value="ECO:0007669"/>
    <property type="project" value="TreeGrafter"/>
</dbReference>
<organism evidence="7 8">
    <name type="scientific">Peredibacter starrii</name>
    <dbReference type="NCBI Taxonomy" id="28202"/>
    <lineage>
        <taxon>Bacteria</taxon>
        <taxon>Pseudomonadati</taxon>
        <taxon>Bdellovibrionota</taxon>
        <taxon>Bacteriovoracia</taxon>
        <taxon>Bacteriovoracales</taxon>
        <taxon>Bacteriovoracaceae</taxon>
        <taxon>Peredibacter</taxon>
    </lineage>
</organism>
<keyword evidence="4 5" id="KW-0408">Iron</keyword>
<dbReference type="EMBL" id="CP139487">
    <property type="protein sequence ID" value="WPU63947.1"/>
    <property type="molecule type" value="Genomic_DNA"/>
</dbReference>
<keyword evidence="3" id="KW-0560">Oxidoreductase</keyword>
<evidence type="ECO:0000256" key="1">
    <source>
        <dbReference type="ARBA" id="ARBA00022723"/>
    </source>
</evidence>
<dbReference type="PROSITE" id="PS51471">
    <property type="entry name" value="FE2OG_OXY"/>
    <property type="match status" value="1"/>
</dbReference>
<evidence type="ECO:0000313" key="7">
    <source>
        <dbReference type="EMBL" id="WPU63947.1"/>
    </source>
</evidence>
<evidence type="ECO:0000259" key="6">
    <source>
        <dbReference type="PROSITE" id="PS51471"/>
    </source>
</evidence>
<keyword evidence="8" id="KW-1185">Reference proteome</keyword>
<feature type="binding site" evidence="5">
    <location>
        <position position="131"/>
    </location>
    <ligand>
        <name>Fe cation</name>
        <dbReference type="ChEBI" id="CHEBI:24875"/>
        <note>catalytic</note>
    </ligand>
</feature>
<keyword evidence="1 5" id="KW-0479">Metal-binding</keyword>
<dbReference type="RefSeq" id="WP_321391664.1">
    <property type="nucleotide sequence ID" value="NZ_CP139487.1"/>
</dbReference>
<dbReference type="KEGG" id="psti:SOO65_14725"/>
<dbReference type="PANTHER" id="PTHR16557:SF2">
    <property type="entry name" value="NUCLEIC ACID DIOXYGENASE ALKBH1"/>
    <property type="match status" value="1"/>
</dbReference>
<dbReference type="InterPro" id="IPR027450">
    <property type="entry name" value="AlkB-like"/>
</dbReference>
<dbReference type="GO" id="GO:0035515">
    <property type="term" value="F:oxidative RNA demethylase activity"/>
    <property type="evidence" value="ECO:0007669"/>
    <property type="project" value="TreeGrafter"/>
</dbReference>
<dbReference type="GO" id="GO:0008198">
    <property type="term" value="F:ferrous iron binding"/>
    <property type="evidence" value="ECO:0007669"/>
    <property type="project" value="TreeGrafter"/>
</dbReference>
<dbReference type="Gene3D" id="2.60.120.590">
    <property type="entry name" value="Alpha-ketoglutarate-dependent dioxygenase AlkB-like"/>
    <property type="match status" value="1"/>
</dbReference>
<feature type="binding site" evidence="5">
    <location>
        <position position="183"/>
    </location>
    <ligand>
        <name>Fe cation</name>
        <dbReference type="ChEBI" id="CHEBI:24875"/>
        <note>catalytic</note>
    </ligand>
</feature>
<evidence type="ECO:0000256" key="2">
    <source>
        <dbReference type="ARBA" id="ARBA00022964"/>
    </source>
</evidence>
<accession>A0AAX4HL99</accession>
<dbReference type="InterPro" id="IPR037151">
    <property type="entry name" value="AlkB-like_sf"/>
</dbReference>
<proteinExistence type="predicted"/>
<evidence type="ECO:0000256" key="5">
    <source>
        <dbReference type="PIRSR" id="PIRSR604574-2"/>
    </source>
</evidence>
<protein>
    <submittedName>
        <fullName evidence="7">Alpha-ketoglutarate-dependent dioxygenase AlkB</fullName>
    </submittedName>
</protein>
<reference evidence="7 8" key="1">
    <citation type="submission" date="2023-11" db="EMBL/GenBank/DDBJ databases">
        <title>Peredibacter starrii A3.12.</title>
        <authorList>
            <person name="Mitchell R.J."/>
        </authorList>
    </citation>
    <scope>NUCLEOTIDE SEQUENCE [LARGE SCALE GENOMIC DNA]</scope>
    <source>
        <strain evidence="7 8">A3.12</strain>
    </source>
</reference>
<sequence>MKVYSPRRDFVIVEDYFSDTQAAEWLALIEALGSDALRGFHHPFVRPNRFHKAPKYPVKKFMCLGLYWNPEDYRYLDRLPYNQERPFPIPEEMKNLAQEILSQFFPWHDFVPQSVLVNFYTKDSSMGLHVDKDEEDKVSPVIGLNFGSTCRFFYEDEKGVMLDIRIPGNSIYIFGGSARLMRHGLGSIYTNTLSPGSEEFLQNKERVNLTIRQVFSKARA</sequence>
<dbReference type="GO" id="GO:0005737">
    <property type="term" value="C:cytoplasm"/>
    <property type="evidence" value="ECO:0007669"/>
    <property type="project" value="TreeGrafter"/>
</dbReference>
<dbReference type="InterPro" id="IPR004574">
    <property type="entry name" value="Alkb"/>
</dbReference>
<dbReference type="PANTHER" id="PTHR16557">
    <property type="entry name" value="ALKYLATED DNA REPAIR PROTEIN ALKB-RELATED"/>
    <property type="match status" value="1"/>
</dbReference>
<evidence type="ECO:0000256" key="3">
    <source>
        <dbReference type="ARBA" id="ARBA00023002"/>
    </source>
</evidence>
<evidence type="ECO:0000256" key="4">
    <source>
        <dbReference type="ARBA" id="ARBA00023004"/>
    </source>
</evidence>
<gene>
    <name evidence="7" type="ORF">SOO65_14725</name>
</gene>
<feature type="binding site" evidence="5">
    <location>
        <position position="129"/>
    </location>
    <ligand>
        <name>Fe cation</name>
        <dbReference type="ChEBI" id="CHEBI:24875"/>
        <note>catalytic</note>
    </ligand>
</feature>
<comment type="cofactor">
    <cofactor evidence="5">
        <name>Fe(2+)</name>
        <dbReference type="ChEBI" id="CHEBI:29033"/>
    </cofactor>
    <text evidence="5">Binds 1 Fe(2+) ion per subunit.</text>
</comment>
<dbReference type="Pfam" id="PF13532">
    <property type="entry name" value="2OG-FeII_Oxy_2"/>
    <property type="match status" value="1"/>
</dbReference>
<name>A0AAX4HL99_9BACT</name>
<dbReference type="SUPFAM" id="SSF51197">
    <property type="entry name" value="Clavaminate synthase-like"/>
    <property type="match status" value="1"/>
</dbReference>
<dbReference type="InterPro" id="IPR005123">
    <property type="entry name" value="Oxoglu/Fe-dep_dioxygenase_dom"/>
</dbReference>
<feature type="domain" description="Fe2OG dioxygenase" evidence="6">
    <location>
        <begin position="111"/>
        <end position="215"/>
    </location>
</feature>
<dbReference type="AlphaFoldDB" id="A0AAX4HL99"/>
<dbReference type="Proteomes" id="UP001324634">
    <property type="component" value="Chromosome"/>
</dbReference>
<dbReference type="GO" id="GO:0035513">
    <property type="term" value="P:oxidative RNA demethylation"/>
    <property type="evidence" value="ECO:0007669"/>
    <property type="project" value="TreeGrafter"/>
</dbReference>
<keyword evidence="2 7" id="KW-0223">Dioxygenase</keyword>
<evidence type="ECO:0000313" key="8">
    <source>
        <dbReference type="Proteomes" id="UP001324634"/>
    </source>
</evidence>